<proteinExistence type="predicted"/>
<reference evidence="2 3" key="1">
    <citation type="submission" date="2020-01" db="EMBL/GenBank/DDBJ databases">
        <authorList>
            <consortium name="DOE Joint Genome Institute"/>
            <person name="Haridas S."/>
            <person name="Albert R."/>
            <person name="Binder M."/>
            <person name="Bloem J."/>
            <person name="Labutti K."/>
            <person name="Salamov A."/>
            <person name="Andreopoulos B."/>
            <person name="Baker S.E."/>
            <person name="Barry K."/>
            <person name="Bills G."/>
            <person name="Bluhm B.H."/>
            <person name="Cannon C."/>
            <person name="Castanera R."/>
            <person name="Culley D.E."/>
            <person name="Daum C."/>
            <person name="Ezra D."/>
            <person name="Gonzalez J.B."/>
            <person name="Henrissat B."/>
            <person name="Kuo A."/>
            <person name="Liang C."/>
            <person name="Lipzen A."/>
            <person name="Lutzoni F."/>
            <person name="Magnuson J."/>
            <person name="Mondo S."/>
            <person name="Nolan M."/>
            <person name="Ohm R."/>
            <person name="Pangilinan J."/>
            <person name="Park H.-J.H."/>
            <person name="Ramirez L."/>
            <person name="Alfaro M."/>
            <person name="Sun H."/>
            <person name="Tritt A."/>
            <person name="Yoshinaga Y."/>
            <person name="Zwiers L.-H.L."/>
            <person name="Turgeon B.G."/>
            <person name="Goodwin S.B."/>
            <person name="Spatafora J.W."/>
            <person name="Crous P.W."/>
            <person name="Grigoriev I.V."/>
        </authorList>
    </citation>
    <scope>NUCLEOTIDE SEQUENCE [LARGE SCALE GENOMIC DNA]</scope>
    <source>
        <strain evidence="2 3">CBS 611.86</strain>
    </source>
</reference>
<evidence type="ECO:0000313" key="2">
    <source>
        <dbReference type="EMBL" id="KAF2875108.1"/>
    </source>
</evidence>
<evidence type="ECO:0000313" key="3">
    <source>
        <dbReference type="Proteomes" id="UP000481861"/>
    </source>
</evidence>
<dbReference type="EMBL" id="JAADJZ010000005">
    <property type="protein sequence ID" value="KAF2875108.1"/>
    <property type="molecule type" value="Genomic_DNA"/>
</dbReference>
<dbReference type="AlphaFoldDB" id="A0A7C8IB61"/>
<comment type="caution">
    <text evidence="2">The sequence shown here is derived from an EMBL/GenBank/DDBJ whole genome shotgun (WGS) entry which is preliminary data.</text>
</comment>
<organism evidence="2 3">
    <name type="scientific">Massariosphaeria phaeospora</name>
    <dbReference type="NCBI Taxonomy" id="100035"/>
    <lineage>
        <taxon>Eukaryota</taxon>
        <taxon>Fungi</taxon>
        <taxon>Dikarya</taxon>
        <taxon>Ascomycota</taxon>
        <taxon>Pezizomycotina</taxon>
        <taxon>Dothideomycetes</taxon>
        <taxon>Pleosporomycetidae</taxon>
        <taxon>Pleosporales</taxon>
        <taxon>Pleosporales incertae sedis</taxon>
        <taxon>Massariosphaeria</taxon>
    </lineage>
</organism>
<accession>A0A7C8IB61</accession>
<gene>
    <name evidence="2" type="ORF">BDV95DRAFT_308540</name>
</gene>
<feature type="region of interest" description="Disordered" evidence="1">
    <location>
        <begin position="146"/>
        <end position="167"/>
    </location>
</feature>
<evidence type="ECO:0000256" key="1">
    <source>
        <dbReference type="SAM" id="MobiDB-lite"/>
    </source>
</evidence>
<keyword evidence="3" id="KW-1185">Reference proteome</keyword>
<dbReference type="Proteomes" id="UP000481861">
    <property type="component" value="Unassembled WGS sequence"/>
</dbReference>
<feature type="region of interest" description="Disordered" evidence="1">
    <location>
        <begin position="1"/>
        <end position="89"/>
    </location>
</feature>
<name>A0A7C8IB61_9PLEO</name>
<feature type="compositionally biased region" description="Basic residues" evidence="1">
    <location>
        <begin position="41"/>
        <end position="79"/>
    </location>
</feature>
<protein>
    <submittedName>
        <fullName evidence="2">Uncharacterized protein</fullName>
    </submittedName>
</protein>
<sequence length="167" mass="18318">MLPHQTTTHVNGGNDTQQLPSTSAMPPLSSQPPAPGTSLTHHQRQQSHHHPHYHPNLQHRIHTPQPVPHKRNNRLRRHAAKAEPPKHTALHAKQPHIANPLVQTHARRLWRQQLGVSDMSQTVAWRSGDGQAEAVAFGAGGRGRGVVEEGTADGGRVRDVPGCVDEE</sequence>
<feature type="compositionally biased region" description="Polar residues" evidence="1">
    <location>
        <begin position="1"/>
        <end position="24"/>
    </location>
</feature>